<proteinExistence type="predicted"/>
<sequence>MINTSSDSLMLNELKVVGDLNRLIVTTGSLYSYDDVKTKERKEEGERENKEKKEEEKRTLLRKERFLSPLSRWSEW</sequence>
<dbReference type="Proteomes" id="UP000494106">
    <property type="component" value="Unassembled WGS sequence"/>
</dbReference>
<gene>
    <name evidence="2" type="ORF">APLA_LOCUS10263</name>
</gene>
<evidence type="ECO:0000313" key="2">
    <source>
        <dbReference type="EMBL" id="CAB3245010.1"/>
    </source>
</evidence>
<protein>
    <submittedName>
        <fullName evidence="2">Uncharacterized protein</fullName>
    </submittedName>
</protein>
<comment type="caution">
    <text evidence="2">The sequence shown here is derived from an EMBL/GenBank/DDBJ whole genome shotgun (WGS) entry which is preliminary data.</text>
</comment>
<name>A0A8S1AGI5_ARCPL</name>
<dbReference type="EMBL" id="CADEBC010000522">
    <property type="protein sequence ID" value="CAB3245010.1"/>
    <property type="molecule type" value="Genomic_DNA"/>
</dbReference>
<dbReference type="AlphaFoldDB" id="A0A8S1AGI5"/>
<keyword evidence="3" id="KW-1185">Reference proteome</keyword>
<evidence type="ECO:0000313" key="3">
    <source>
        <dbReference type="Proteomes" id="UP000494106"/>
    </source>
</evidence>
<accession>A0A8S1AGI5</accession>
<organism evidence="2 3">
    <name type="scientific">Arctia plantaginis</name>
    <name type="common">Wood tiger moth</name>
    <name type="synonym">Phalaena plantaginis</name>
    <dbReference type="NCBI Taxonomy" id="874455"/>
    <lineage>
        <taxon>Eukaryota</taxon>
        <taxon>Metazoa</taxon>
        <taxon>Ecdysozoa</taxon>
        <taxon>Arthropoda</taxon>
        <taxon>Hexapoda</taxon>
        <taxon>Insecta</taxon>
        <taxon>Pterygota</taxon>
        <taxon>Neoptera</taxon>
        <taxon>Endopterygota</taxon>
        <taxon>Lepidoptera</taxon>
        <taxon>Glossata</taxon>
        <taxon>Ditrysia</taxon>
        <taxon>Noctuoidea</taxon>
        <taxon>Erebidae</taxon>
        <taxon>Arctiinae</taxon>
        <taxon>Arctia</taxon>
    </lineage>
</organism>
<feature type="region of interest" description="Disordered" evidence="1">
    <location>
        <begin position="35"/>
        <end position="58"/>
    </location>
</feature>
<reference evidence="2 3" key="1">
    <citation type="submission" date="2020-04" db="EMBL/GenBank/DDBJ databases">
        <authorList>
            <person name="Wallbank WR R."/>
            <person name="Pardo Diaz C."/>
            <person name="Kozak K."/>
            <person name="Martin S."/>
            <person name="Jiggins C."/>
            <person name="Moest M."/>
            <person name="Warren A I."/>
            <person name="Byers J.R.P. K."/>
            <person name="Montejo-Kovacevich G."/>
            <person name="Yen C E."/>
        </authorList>
    </citation>
    <scope>NUCLEOTIDE SEQUENCE [LARGE SCALE GENOMIC DNA]</scope>
</reference>
<evidence type="ECO:0000256" key="1">
    <source>
        <dbReference type="SAM" id="MobiDB-lite"/>
    </source>
</evidence>